<evidence type="ECO:0000256" key="2">
    <source>
        <dbReference type="ARBA" id="ARBA00022837"/>
    </source>
</evidence>
<feature type="region of interest" description="Disordered" evidence="3">
    <location>
        <begin position="203"/>
        <end position="306"/>
    </location>
</feature>
<feature type="compositionally biased region" description="Basic and acidic residues" evidence="3">
    <location>
        <begin position="232"/>
        <end position="241"/>
    </location>
</feature>
<dbReference type="PROSITE" id="PS00018">
    <property type="entry name" value="EF_HAND_1"/>
    <property type="match status" value="1"/>
</dbReference>
<dbReference type="STRING" id="1314782.A0A165U2G3"/>
<dbReference type="GO" id="GO:0005509">
    <property type="term" value="F:calcium ion binding"/>
    <property type="evidence" value="ECO:0007669"/>
    <property type="project" value="InterPro"/>
</dbReference>
<dbReference type="InterPro" id="IPR002048">
    <property type="entry name" value="EF_hand_dom"/>
</dbReference>
<keyword evidence="1 4" id="KW-0732">Signal</keyword>
<feature type="compositionally biased region" description="Basic and acidic residues" evidence="3">
    <location>
        <begin position="266"/>
        <end position="282"/>
    </location>
</feature>
<dbReference type="Proteomes" id="UP000076761">
    <property type="component" value="Unassembled WGS sequence"/>
</dbReference>
<proteinExistence type="predicted"/>
<gene>
    <name evidence="6" type="ORF">NEOLEDRAFT_1088399</name>
</gene>
<dbReference type="EMBL" id="KV425561">
    <property type="protein sequence ID" value="KZT27542.1"/>
    <property type="molecule type" value="Genomic_DNA"/>
</dbReference>
<dbReference type="GO" id="GO:0005793">
    <property type="term" value="C:endoplasmic reticulum-Golgi intermediate compartment"/>
    <property type="evidence" value="ECO:0007669"/>
    <property type="project" value="TreeGrafter"/>
</dbReference>
<dbReference type="SUPFAM" id="SSF47473">
    <property type="entry name" value="EF-hand"/>
    <property type="match status" value="1"/>
</dbReference>
<dbReference type="PANTHER" id="PTHR19237:SF20">
    <property type="entry name" value="NUCLEOBINDIN 1"/>
    <property type="match status" value="1"/>
</dbReference>
<evidence type="ECO:0000259" key="5">
    <source>
        <dbReference type="PROSITE" id="PS50222"/>
    </source>
</evidence>
<feature type="domain" description="EF-hand" evidence="5">
    <location>
        <begin position="94"/>
        <end position="129"/>
    </location>
</feature>
<accession>A0A165U2G3</accession>
<organism evidence="6 7">
    <name type="scientific">Neolentinus lepideus HHB14362 ss-1</name>
    <dbReference type="NCBI Taxonomy" id="1314782"/>
    <lineage>
        <taxon>Eukaryota</taxon>
        <taxon>Fungi</taxon>
        <taxon>Dikarya</taxon>
        <taxon>Basidiomycota</taxon>
        <taxon>Agaricomycotina</taxon>
        <taxon>Agaricomycetes</taxon>
        <taxon>Gloeophyllales</taxon>
        <taxon>Gloeophyllaceae</taxon>
        <taxon>Neolentinus</taxon>
    </lineage>
</organism>
<dbReference type="InParanoid" id="A0A165U2G3"/>
<dbReference type="AlphaFoldDB" id="A0A165U2G3"/>
<sequence>MKTLTALSLLFSLQAVRGHAGHEEPAAGETIQQYAQRHMATEHHIDSFDLRSFFQLHDLNRDGVWDRDEIEAIYGVHHVYSKKMSKDDVEHQKKADTIANTVLNLLDKDKDGKVSPQEFEAVGLEGLPNFESLGAEGHHYDVESEFFLHHEEMYHSTPETQTDESYTHPEDIEHFGQHEKIEREEAEREAKFQGITVEEALAQHDPENPENRSPAPPPPADAAQEPLAQNPHNDRFPKDEGLPQEMPSSAVIGKPKATRVTPPEKQAPEIRYKDVDKERQEEWGAGEGGYKTPKSPSERMRKNLPYKNRMQYKFRRSWGDF</sequence>
<feature type="signal peptide" evidence="4">
    <location>
        <begin position="1"/>
        <end position="18"/>
    </location>
</feature>
<dbReference type="Gene3D" id="1.10.238.10">
    <property type="entry name" value="EF-hand"/>
    <property type="match status" value="1"/>
</dbReference>
<keyword evidence="2" id="KW-0106">Calcium</keyword>
<evidence type="ECO:0000256" key="4">
    <source>
        <dbReference type="SAM" id="SignalP"/>
    </source>
</evidence>
<evidence type="ECO:0000313" key="7">
    <source>
        <dbReference type="Proteomes" id="UP000076761"/>
    </source>
</evidence>
<dbReference type="PANTHER" id="PTHR19237">
    <property type="entry name" value="NUCLEOBINDIN"/>
    <property type="match status" value="1"/>
</dbReference>
<evidence type="ECO:0000256" key="1">
    <source>
        <dbReference type="ARBA" id="ARBA00022729"/>
    </source>
</evidence>
<dbReference type="OrthoDB" id="289247at2759"/>
<evidence type="ECO:0000256" key="3">
    <source>
        <dbReference type="SAM" id="MobiDB-lite"/>
    </source>
</evidence>
<dbReference type="GO" id="GO:0070062">
    <property type="term" value="C:extracellular exosome"/>
    <property type="evidence" value="ECO:0007669"/>
    <property type="project" value="TreeGrafter"/>
</dbReference>
<dbReference type="InterPro" id="IPR011992">
    <property type="entry name" value="EF-hand-dom_pair"/>
</dbReference>
<protein>
    <recommendedName>
        <fullName evidence="5">EF-hand domain-containing protein</fullName>
    </recommendedName>
</protein>
<feature type="chain" id="PRO_5007867499" description="EF-hand domain-containing protein" evidence="4">
    <location>
        <begin position="19"/>
        <end position="321"/>
    </location>
</feature>
<dbReference type="PROSITE" id="PS50222">
    <property type="entry name" value="EF_HAND_2"/>
    <property type="match status" value="1"/>
</dbReference>
<dbReference type="InterPro" id="IPR018247">
    <property type="entry name" value="EF_Hand_1_Ca_BS"/>
</dbReference>
<keyword evidence="7" id="KW-1185">Reference proteome</keyword>
<dbReference type="InterPro" id="IPR040250">
    <property type="entry name" value="Nucleobindin"/>
</dbReference>
<evidence type="ECO:0000313" key="6">
    <source>
        <dbReference type="EMBL" id="KZT27542.1"/>
    </source>
</evidence>
<dbReference type="Pfam" id="PF13499">
    <property type="entry name" value="EF-hand_7"/>
    <property type="match status" value="1"/>
</dbReference>
<reference evidence="6 7" key="1">
    <citation type="journal article" date="2016" name="Mol. Biol. Evol.">
        <title>Comparative Genomics of Early-Diverging Mushroom-Forming Fungi Provides Insights into the Origins of Lignocellulose Decay Capabilities.</title>
        <authorList>
            <person name="Nagy L.G."/>
            <person name="Riley R."/>
            <person name="Tritt A."/>
            <person name="Adam C."/>
            <person name="Daum C."/>
            <person name="Floudas D."/>
            <person name="Sun H."/>
            <person name="Yadav J.S."/>
            <person name="Pangilinan J."/>
            <person name="Larsson K.H."/>
            <person name="Matsuura K."/>
            <person name="Barry K."/>
            <person name="Labutti K."/>
            <person name="Kuo R."/>
            <person name="Ohm R.A."/>
            <person name="Bhattacharya S.S."/>
            <person name="Shirouzu T."/>
            <person name="Yoshinaga Y."/>
            <person name="Martin F.M."/>
            <person name="Grigoriev I.V."/>
            <person name="Hibbett D.S."/>
        </authorList>
    </citation>
    <scope>NUCLEOTIDE SEQUENCE [LARGE SCALE GENOMIC DNA]</scope>
    <source>
        <strain evidence="6 7">HHB14362 ss-1</strain>
    </source>
</reference>
<name>A0A165U2G3_9AGAM</name>